<dbReference type="InterPro" id="IPR010621">
    <property type="entry name" value="DUF1214"/>
</dbReference>
<dbReference type="EMBL" id="CP017480">
    <property type="protein sequence ID" value="APG05217.1"/>
    <property type="molecule type" value="Genomic_DNA"/>
</dbReference>
<reference evidence="4" key="1">
    <citation type="submission" date="2016-09" db="EMBL/GenBank/DDBJ databases">
        <authorList>
            <person name="Lysoe E."/>
        </authorList>
    </citation>
    <scope>NUCLEOTIDE SEQUENCE [LARGE SCALE GENOMIC DNA]</scope>
    <source>
        <strain evidence="4">LJ96T</strain>
    </source>
</reference>
<name>A0A1L3EW17_9GAMM</name>
<evidence type="ECO:0000313" key="4">
    <source>
        <dbReference type="Proteomes" id="UP000182987"/>
    </source>
</evidence>
<dbReference type="AlphaFoldDB" id="A0A1L3EW17"/>
<dbReference type="Gene3D" id="2.60.120.600">
    <property type="entry name" value="Domain of unknown function DUF1214, C-terminal domain"/>
    <property type="match status" value="1"/>
</dbReference>
<dbReference type="Gene3D" id="2.60.40.1610">
    <property type="entry name" value="Domain of unknown function DUF1254"/>
    <property type="match status" value="1"/>
</dbReference>
<accession>A0A1L3EW17</accession>
<dbReference type="InterPro" id="IPR037050">
    <property type="entry name" value="DUF1254_sf"/>
</dbReference>
<organism evidence="3 4">
    <name type="scientific">Luteibacter rhizovicinus DSM 16549</name>
    <dbReference type="NCBI Taxonomy" id="1440763"/>
    <lineage>
        <taxon>Bacteria</taxon>
        <taxon>Pseudomonadati</taxon>
        <taxon>Pseudomonadota</taxon>
        <taxon>Gammaproteobacteria</taxon>
        <taxon>Lysobacterales</taxon>
        <taxon>Rhodanobacteraceae</taxon>
        <taxon>Luteibacter</taxon>
    </lineage>
</organism>
<proteinExistence type="predicted"/>
<dbReference type="Pfam" id="PF06742">
    <property type="entry name" value="DUF1214"/>
    <property type="match status" value="1"/>
</dbReference>
<dbReference type="STRING" id="1440763.BJI69_15805"/>
<gene>
    <name evidence="3" type="ORF">BJI69_15805</name>
</gene>
<evidence type="ECO:0000259" key="2">
    <source>
        <dbReference type="Pfam" id="PF06863"/>
    </source>
</evidence>
<dbReference type="Proteomes" id="UP000182987">
    <property type="component" value="Chromosome"/>
</dbReference>
<evidence type="ECO:0000313" key="3">
    <source>
        <dbReference type="EMBL" id="APG05217.1"/>
    </source>
</evidence>
<feature type="domain" description="DUF1214" evidence="1">
    <location>
        <begin position="312"/>
        <end position="422"/>
    </location>
</feature>
<dbReference type="InterPro" id="IPR037049">
    <property type="entry name" value="DUF1214_C_sf"/>
</dbReference>
<keyword evidence="4" id="KW-1185">Reference proteome</keyword>
<dbReference type="Pfam" id="PF06863">
    <property type="entry name" value="DUF1254"/>
    <property type="match status" value="1"/>
</dbReference>
<sequence length="439" mass="49045">MRGCVQATVWPSTFAGHAMSDQQEPSIKLSEQAIADAYIYLLGRLLITRQQQIDFDREGMQWNTLLHRKPGQVDWPNPNLDVAYSEAWVALDEDSYLLIDIPRIEHRYYVVEFLNGWGETVANINERLYPDVTNGRFAVCLQSSHAIVPPDAQRVDLPARVTRVLLRVELGANWDEAIALQHRFSFEMQGSPAEPPLPRTLMFDTEALPGVEAFDSALLALEEPDLSPLEDMQHAVRTIVAAIVDPAERDRVDGIIRNMALKQFAAAAAIIGRGTIRQGWARPACCGHWGSDWLTRTTVNYGGIWANVFEEVLYYRGAIDSTGAPLVADGSYTLTFPANDLPETYATYFWSVIAVDRAHRRVLPNALKRYLLNKESGLVKANDGSLTLYFAAVRPVDAPQTNWLPTGGGKPWSLTFRFYGPRGGVIDGTYYPPPLVRRG</sequence>
<dbReference type="KEGG" id="lrz:BJI69_15805"/>
<feature type="domain" description="DUF1254" evidence="2">
    <location>
        <begin position="64"/>
        <end position="185"/>
    </location>
</feature>
<dbReference type="InterPro" id="IPR010679">
    <property type="entry name" value="DUF1254"/>
</dbReference>
<dbReference type="PANTHER" id="PTHR36509:SF2">
    <property type="entry name" value="BLL3101 PROTEIN"/>
    <property type="match status" value="1"/>
</dbReference>
<dbReference type="PANTHER" id="PTHR36509">
    <property type="entry name" value="BLL3101 PROTEIN"/>
    <property type="match status" value="1"/>
</dbReference>
<dbReference type="SUPFAM" id="SSF160935">
    <property type="entry name" value="VPA0735-like"/>
    <property type="match status" value="1"/>
</dbReference>
<protein>
    <recommendedName>
        <fullName evidence="5">DUF1254 domain-containing protein</fullName>
    </recommendedName>
</protein>
<evidence type="ECO:0000259" key="1">
    <source>
        <dbReference type="Pfam" id="PF06742"/>
    </source>
</evidence>
<evidence type="ECO:0008006" key="5">
    <source>
        <dbReference type="Google" id="ProtNLM"/>
    </source>
</evidence>